<feature type="non-terminal residue" evidence="2">
    <location>
        <position position="104"/>
    </location>
</feature>
<feature type="compositionally biased region" description="Low complexity" evidence="1">
    <location>
        <begin position="86"/>
        <end position="96"/>
    </location>
</feature>
<dbReference type="AlphaFoldDB" id="A0A699TIG2"/>
<proteinExistence type="predicted"/>
<accession>A0A699TIG2</accession>
<protein>
    <submittedName>
        <fullName evidence="2">Uncharacterized protein</fullName>
    </submittedName>
</protein>
<organism evidence="2">
    <name type="scientific">Tanacetum cinerariifolium</name>
    <name type="common">Dalmatian daisy</name>
    <name type="synonym">Chrysanthemum cinerariifolium</name>
    <dbReference type="NCBI Taxonomy" id="118510"/>
    <lineage>
        <taxon>Eukaryota</taxon>
        <taxon>Viridiplantae</taxon>
        <taxon>Streptophyta</taxon>
        <taxon>Embryophyta</taxon>
        <taxon>Tracheophyta</taxon>
        <taxon>Spermatophyta</taxon>
        <taxon>Magnoliopsida</taxon>
        <taxon>eudicotyledons</taxon>
        <taxon>Gunneridae</taxon>
        <taxon>Pentapetalae</taxon>
        <taxon>asterids</taxon>
        <taxon>campanulids</taxon>
        <taxon>Asterales</taxon>
        <taxon>Asteraceae</taxon>
        <taxon>Asteroideae</taxon>
        <taxon>Anthemideae</taxon>
        <taxon>Anthemidinae</taxon>
        <taxon>Tanacetum</taxon>
    </lineage>
</organism>
<sequence length="104" mass="11703">MTKDASIPRRNKVNWHYLRDDQMFTTIKLVSRHQNTQQFSAMLPVELTNKDIRKSAAYKEYYTIALGAAPPKTKASVRKTQSSSNTTMPPLTTTGTRLSTLAKG</sequence>
<dbReference type="EMBL" id="BKCJ011243129">
    <property type="protein sequence ID" value="GFD09121.1"/>
    <property type="molecule type" value="Genomic_DNA"/>
</dbReference>
<name>A0A699TIG2_TANCI</name>
<gene>
    <name evidence="2" type="ORF">Tci_881090</name>
</gene>
<evidence type="ECO:0000313" key="2">
    <source>
        <dbReference type="EMBL" id="GFD09121.1"/>
    </source>
</evidence>
<comment type="caution">
    <text evidence="2">The sequence shown here is derived from an EMBL/GenBank/DDBJ whole genome shotgun (WGS) entry which is preliminary data.</text>
</comment>
<feature type="region of interest" description="Disordered" evidence="1">
    <location>
        <begin position="72"/>
        <end position="104"/>
    </location>
</feature>
<evidence type="ECO:0000256" key="1">
    <source>
        <dbReference type="SAM" id="MobiDB-lite"/>
    </source>
</evidence>
<reference evidence="2" key="1">
    <citation type="journal article" date="2019" name="Sci. Rep.">
        <title>Draft genome of Tanacetum cinerariifolium, the natural source of mosquito coil.</title>
        <authorList>
            <person name="Yamashiro T."/>
            <person name="Shiraishi A."/>
            <person name="Satake H."/>
            <person name="Nakayama K."/>
        </authorList>
    </citation>
    <scope>NUCLEOTIDE SEQUENCE</scope>
</reference>